<organism evidence="10 11">
    <name type="scientific">Pseudoduganella lutea</name>
    <dbReference type="NCBI Taxonomy" id="321985"/>
    <lineage>
        <taxon>Bacteria</taxon>
        <taxon>Pseudomonadati</taxon>
        <taxon>Pseudomonadota</taxon>
        <taxon>Betaproteobacteria</taxon>
        <taxon>Burkholderiales</taxon>
        <taxon>Oxalobacteraceae</taxon>
        <taxon>Telluria group</taxon>
        <taxon>Pseudoduganella</taxon>
    </lineage>
</organism>
<feature type="transmembrane region" description="Helical" evidence="9">
    <location>
        <begin position="97"/>
        <end position="119"/>
    </location>
</feature>
<keyword evidence="4" id="KW-1003">Cell membrane</keyword>
<keyword evidence="7 9" id="KW-1133">Transmembrane helix</keyword>
<dbReference type="InterPro" id="IPR005495">
    <property type="entry name" value="LptG/LptF_permease"/>
</dbReference>
<keyword evidence="11" id="KW-1185">Reference proteome</keyword>
<dbReference type="PANTHER" id="PTHR33529">
    <property type="entry name" value="SLR0882 PROTEIN-RELATED"/>
    <property type="match status" value="1"/>
</dbReference>
<evidence type="ECO:0000256" key="2">
    <source>
        <dbReference type="ARBA" id="ARBA00014213"/>
    </source>
</evidence>
<dbReference type="GO" id="GO:0055085">
    <property type="term" value="P:transmembrane transport"/>
    <property type="evidence" value="ECO:0007669"/>
    <property type="project" value="InterPro"/>
</dbReference>
<dbReference type="AlphaFoldDB" id="A0A4P6KTS0"/>
<reference evidence="10 11" key="1">
    <citation type="submission" date="2019-02" db="EMBL/GenBank/DDBJ databases">
        <title>Draft Genome Sequences of Six Type Strains of the Genus Massilia.</title>
        <authorList>
            <person name="Miess H."/>
            <person name="Frediansyhah A."/>
            <person name="Gross H."/>
        </authorList>
    </citation>
    <scope>NUCLEOTIDE SEQUENCE [LARGE SCALE GENOMIC DNA]</scope>
    <source>
        <strain evidence="10 11">DSM 17473</strain>
    </source>
</reference>
<proteinExistence type="predicted"/>
<dbReference type="OrthoDB" id="9778062at2"/>
<keyword evidence="5" id="KW-0997">Cell inner membrane</keyword>
<protein>
    <recommendedName>
        <fullName evidence="2">Lipopolysaccharide export system permease protein LptF</fullName>
    </recommendedName>
</protein>
<feature type="transmembrane region" description="Helical" evidence="9">
    <location>
        <begin position="293"/>
        <end position="310"/>
    </location>
</feature>
<dbReference type="KEGG" id="plue:EWM63_05385"/>
<evidence type="ECO:0000313" key="11">
    <source>
        <dbReference type="Proteomes" id="UP000290637"/>
    </source>
</evidence>
<dbReference type="Pfam" id="PF03739">
    <property type="entry name" value="LptF_LptG"/>
    <property type="match status" value="1"/>
</dbReference>
<comment type="subcellular location">
    <subcellularLocation>
        <location evidence="1">Cell inner membrane</location>
        <topology evidence="1">Multi-pass membrane protein</topology>
    </subcellularLocation>
</comment>
<keyword evidence="6 9" id="KW-0812">Transmembrane</keyword>
<dbReference type="RefSeq" id="WP_130185616.1">
    <property type="nucleotide sequence ID" value="NZ_CP035913.1"/>
</dbReference>
<evidence type="ECO:0000256" key="1">
    <source>
        <dbReference type="ARBA" id="ARBA00004429"/>
    </source>
</evidence>
<evidence type="ECO:0000256" key="5">
    <source>
        <dbReference type="ARBA" id="ARBA00022519"/>
    </source>
</evidence>
<gene>
    <name evidence="10" type="primary">lptF</name>
    <name evidence="10" type="ORF">EWM63_05385</name>
</gene>
<keyword evidence="3" id="KW-0813">Transport</keyword>
<feature type="transmembrane region" description="Helical" evidence="9">
    <location>
        <begin position="331"/>
        <end position="348"/>
    </location>
</feature>
<evidence type="ECO:0000256" key="9">
    <source>
        <dbReference type="SAM" id="Phobius"/>
    </source>
</evidence>
<evidence type="ECO:0000256" key="6">
    <source>
        <dbReference type="ARBA" id="ARBA00022692"/>
    </source>
</evidence>
<feature type="transmembrane region" description="Helical" evidence="9">
    <location>
        <begin position="266"/>
        <end position="287"/>
    </location>
</feature>
<keyword evidence="8 9" id="KW-0472">Membrane</keyword>
<feature type="transmembrane region" description="Helical" evidence="9">
    <location>
        <begin position="12"/>
        <end position="36"/>
    </location>
</feature>
<dbReference type="GO" id="GO:0015920">
    <property type="term" value="P:lipopolysaccharide transport"/>
    <property type="evidence" value="ECO:0007669"/>
    <property type="project" value="TreeGrafter"/>
</dbReference>
<evidence type="ECO:0000256" key="4">
    <source>
        <dbReference type="ARBA" id="ARBA00022475"/>
    </source>
</evidence>
<evidence type="ECO:0000256" key="7">
    <source>
        <dbReference type="ARBA" id="ARBA00022989"/>
    </source>
</evidence>
<dbReference type="PANTHER" id="PTHR33529:SF7">
    <property type="entry name" value="LIPOPOLYSACCHARIDE EXPORT SYSTEM PERMEASE PROTEIN LPTF"/>
    <property type="match status" value="1"/>
</dbReference>
<accession>A0A4P6KTS0</accession>
<evidence type="ECO:0000256" key="8">
    <source>
        <dbReference type="ARBA" id="ARBA00023136"/>
    </source>
</evidence>
<dbReference type="EMBL" id="CP035913">
    <property type="protein sequence ID" value="QBE62481.1"/>
    <property type="molecule type" value="Genomic_DNA"/>
</dbReference>
<dbReference type="InterPro" id="IPR030922">
    <property type="entry name" value="LptF"/>
</dbReference>
<dbReference type="NCBIfam" id="TIGR04407">
    <property type="entry name" value="LptF_YjgP"/>
    <property type="match status" value="1"/>
</dbReference>
<sequence>MIFQRALRRELLSSAGATFMVLFTIILTWTLIRILGQAAGGKVASSDVIALIAFTSLNYLPLILALTSFIAVLLVVTRTYRDSEMVVWFASGQSLTAWIRPVLTFGAPIIVVTAVLAFYAGPWAKQQYAEYVERFAKREDLQKVSPGQFKESGSTNRIFFVEGTSGETSSVQNVFVNQIDARGTSVIVAKEGVIETGDNGQRYLVLKNGRRYQGEPGQADFQTMEFDSYKMRVAQQATKLETIQKMNAVPTTTLVKIPTNQARAELLWRISAPITCLVLMLLAIPLGFVNPRAGSSTNLIIAILIFFTYYNMTELFRKGVEQGRFSFTMGWWPLHVAALLTVVLLFLWRLNVNSRWHPQALLAARKRGKGAA</sequence>
<dbReference type="GO" id="GO:0043190">
    <property type="term" value="C:ATP-binding cassette (ABC) transporter complex"/>
    <property type="evidence" value="ECO:0007669"/>
    <property type="project" value="InterPro"/>
</dbReference>
<evidence type="ECO:0000313" key="10">
    <source>
        <dbReference type="EMBL" id="QBE62481.1"/>
    </source>
</evidence>
<evidence type="ECO:0000256" key="3">
    <source>
        <dbReference type="ARBA" id="ARBA00022448"/>
    </source>
</evidence>
<feature type="transmembrane region" description="Helical" evidence="9">
    <location>
        <begin position="48"/>
        <end position="77"/>
    </location>
</feature>
<name>A0A4P6KTS0_9BURK</name>
<dbReference type="Proteomes" id="UP000290637">
    <property type="component" value="Chromosome"/>
</dbReference>